<dbReference type="GO" id="GO:0000287">
    <property type="term" value="F:magnesium ion binding"/>
    <property type="evidence" value="ECO:0007669"/>
    <property type="project" value="UniProtKB-UniRule"/>
</dbReference>
<dbReference type="PANTHER" id="PTHR30270:SF0">
    <property type="entry name" value="THIAMINE-MONOPHOSPHATE KINASE"/>
    <property type="match status" value="1"/>
</dbReference>
<reference evidence="5 6" key="1">
    <citation type="submission" date="2011-04" db="EMBL/GenBank/DDBJ databases">
        <title>The complete genome of Thermodesulfobium narugense DSM 14796.</title>
        <authorList>
            <consortium name="US DOE Joint Genome Institute (JGI-PGF)"/>
            <person name="Lucas S."/>
            <person name="Han J."/>
            <person name="Lapidus A."/>
            <person name="Bruce D."/>
            <person name="Goodwin L."/>
            <person name="Pitluck S."/>
            <person name="Peters L."/>
            <person name="Kyrpides N."/>
            <person name="Mavromatis K."/>
            <person name="Pagani I."/>
            <person name="Ivanova N."/>
            <person name="Ovchinnikova G."/>
            <person name="Zhang X."/>
            <person name="Saunders L."/>
            <person name="Detter J.C."/>
            <person name="Tapia R."/>
            <person name="Han C."/>
            <person name="Land M."/>
            <person name="Hauser L."/>
            <person name="Markowitz V."/>
            <person name="Cheng J.-F."/>
            <person name="Hugenholtz P."/>
            <person name="Woyke T."/>
            <person name="Wu D."/>
            <person name="Spring S."/>
            <person name="Schroeder M."/>
            <person name="Brambilla E."/>
            <person name="Klenk H.-P."/>
            <person name="Eisen J.A."/>
        </authorList>
    </citation>
    <scope>NUCLEOTIDE SEQUENCE [LARGE SCALE GENOMIC DNA]</scope>
    <source>
        <strain evidence="5 6">DSM 14796</strain>
    </source>
</reference>
<feature type="binding site" evidence="2">
    <location>
        <position position="217"/>
    </location>
    <ligand>
        <name>Mg(2+)</name>
        <dbReference type="ChEBI" id="CHEBI:18420"/>
        <label>5</label>
    </ligand>
</feature>
<dbReference type="HOGENOM" id="CLU_046964_3_0_9"/>
<comment type="similarity">
    <text evidence="2">Belongs to the thiamine-monophosphate kinase family.</text>
</comment>
<protein>
    <recommendedName>
        <fullName evidence="2">Thiamine-monophosphate kinase</fullName>
        <shortName evidence="2">TMP kinase</shortName>
        <shortName evidence="2">Thiamine-phosphate kinase</shortName>
        <ecNumber evidence="2">2.7.4.16</ecNumber>
    </recommendedName>
</protein>
<feature type="binding site" evidence="2">
    <location>
        <position position="47"/>
    </location>
    <ligand>
        <name>Mg(2+)</name>
        <dbReference type="ChEBI" id="CHEBI:18420"/>
        <label>4</label>
    </ligand>
</feature>
<keyword evidence="1 2" id="KW-0784">Thiamine biosynthesis</keyword>
<dbReference type="SUPFAM" id="SSF55326">
    <property type="entry name" value="PurM N-terminal domain-like"/>
    <property type="match status" value="1"/>
</dbReference>
<dbReference type="CDD" id="cd02194">
    <property type="entry name" value="ThiL"/>
    <property type="match status" value="1"/>
</dbReference>
<comment type="pathway">
    <text evidence="2">Cofactor biosynthesis; thiamine diphosphate biosynthesis; thiamine diphosphate from thiamine phosphate: step 1/1.</text>
</comment>
<feature type="binding site" evidence="2">
    <location>
        <position position="150"/>
    </location>
    <ligand>
        <name>ATP</name>
        <dbReference type="ChEBI" id="CHEBI:30616"/>
    </ligand>
</feature>
<feature type="binding site" evidence="2">
    <location>
        <begin position="124"/>
        <end position="125"/>
    </location>
    <ligand>
        <name>ATP</name>
        <dbReference type="ChEBI" id="CHEBI:30616"/>
    </ligand>
</feature>
<dbReference type="InterPro" id="IPR010918">
    <property type="entry name" value="PurM-like_C_dom"/>
</dbReference>
<feature type="binding site" evidence="2">
    <location>
        <position position="56"/>
    </location>
    <ligand>
        <name>substrate</name>
    </ligand>
</feature>
<dbReference type="SUPFAM" id="SSF56042">
    <property type="entry name" value="PurM C-terminal domain-like"/>
    <property type="match status" value="1"/>
</dbReference>
<dbReference type="GO" id="GO:0009030">
    <property type="term" value="F:thiamine-phosphate kinase activity"/>
    <property type="evidence" value="ECO:0007669"/>
    <property type="project" value="UniProtKB-UniRule"/>
</dbReference>
<dbReference type="InterPro" id="IPR036921">
    <property type="entry name" value="PurM-like_N_sf"/>
</dbReference>
<dbReference type="STRING" id="747365.Thena_0498"/>
<dbReference type="Gene3D" id="3.30.1330.10">
    <property type="entry name" value="PurM-like, N-terminal domain"/>
    <property type="match status" value="1"/>
</dbReference>
<evidence type="ECO:0000313" key="5">
    <source>
        <dbReference type="EMBL" id="AEE14138.1"/>
    </source>
</evidence>
<feature type="binding site" evidence="2">
    <location>
        <position position="77"/>
    </location>
    <ligand>
        <name>Mg(2+)</name>
        <dbReference type="ChEBI" id="CHEBI:18420"/>
        <label>3</label>
    </ligand>
</feature>
<feature type="domain" description="PurM-like N-terminal" evidence="3">
    <location>
        <begin position="30"/>
        <end position="142"/>
    </location>
</feature>
<gene>
    <name evidence="2" type="primary">thiL</name>
    <name evidence="5" type="ORF">Thena_0498</name>
</gene>
<feature type="binding site" evidence="2">
    <location>
        <position position="77"/>
    </location>
    <ligand>
        <name>Mg(2+)</name>
        <dbReference type="ChEBI" id="CHEBI:18420"/>
        <label>2</label>
    </ligand>
</feature>
<feature type="binding site" evidence="2">
    <location>
        <position position="32"/>
    </location>
    <ligand>
        <name>Mg(2+)</name>
        <dbReference type="ChEBI" id="CHEBI:18420"/>
        <label>3</label>
    </ligand>
</feature>
<dbReference type="InterPro" id="IPR006283">
    <property type="entry name" value="ThiL-like"/>
</dbReference>
<feature type="domain" description="PurM-like C-terminal" evidence="4">
    <location>
        <begin position="158"/>
        <end position="309"/>
    </location>
</feature>
<feature type="binding site" evidence="2">
    <location>
        <position position="49"/>
    </location>
    <ligand>
        <name>Mg(2+)</name>
        <dbReference type="ChEBI" id="CHEBI:18420"/>
        <label>2</label>
    </ligand>
</feature>
<dbReference type="EMBL" id="CP002690">
    <property type="protein sequence ID" value="AEE14138.1"/>
    <property type="molecule type" value="Genomic_DNA"/>
</dbReference>
<keyword evidence="2" id="KW-0460">Magnesium</keyword>
<feature type="binding site" evidence="2">
    <location>
        <position position="107"/>
    </location>
    <ligand>
        <name>ATP</name>
        <dbReference type="ChEBI" id="CHEBI:30616"/>
    </ligand>
</feature>
<dbReference type="eggNOG" id="COG0611">
    <property type="taxonomic scope" value="Bacteria"/>
</dbReference>
<dbReference type="PIRSF" id="PIRSF005303">
    <property type="entry name" value="Thiam_monoph_kin"/>
    <property type="match status" value="1"/>
</dbReference>
<comment type="miscellaneous">
    <text evidence="2">Reaction mechanism of ThiL seems to utilize a direct, inline transfer of the gamma-phosphate of ATP to TMP rather than a phosphorylated enzyme intermediate.</text>
</comment>
<feature type="binding site" evidence="2">
    <location>
        <position position="49"/>
    </location>
    <ligand>
        <name>Mg(2+)</name>
        <dbReference type="ChEBI" id="CHEBI:18420"/>
        <label>1</label>
    </ligand>
</feature>
<dbReference type="Pfam" id="PF00586">
    <property type="entry name" value="AIRS"/>
    <property type="match status" value="1"/>
</dbReference>
<dbReference type="OrthoDB" id="9802811at2"/>
<dbReference type="GO" id="GO:0009228">
    <property type="term" value="P:thiamine biosynthetic process"/>
    <property type="evidence" value="ECO:0007669"/>
    <property type="project" value="UniProtKB-KW"/>
</dbReference>
<feature type="binding site" evidence="2">
    <location>
        <position position="266"/>
    </location>
    <ligand>
        <name>substrate</name>
    </ligand>
</feature>
<keyword evidence="2" id="KW-0479">Metal-binding</keyword>
<dbReference type="UniPathway" id="UPA00060">
    <property type="reaction ID" value="UER00142"/>
</dbReference>
<feature type="binding site" evidence="2">
    <location>
        <position position="216"/>
    </location>
    <ligand>
        <name>ATP</name>
        <dbReference type="ChEBI" id="CHEBI:30616"/>
    </ligand>
</feature>
<evidence type="ECO:0000259" key="4">
    <source>
        <dbReference type="Pfam" id="PF02769"/>
    </source>
</evidence>
<name>M1E6F0_9BACT</name>
<dbReference type="KEGG" id="tnr:Thena_0498"/>
<dbReference type="Gene3D" id="3.90.650.10">
    <property type="entry name" value="PurM-like C-terminal domain"/>
    <property type="match status" value="1"/>
</dbReference>
<dbReference type="GO" id="GO:0009229">
    <property type="term" value="P:thiamine diphosphate biosynthetic process"/>
    <property type="evidence" value="ECO:0007669"/>
    <property type="project" value="UniProtKB-UniRule"/>
</dbReference>
<evidence type="ECO:0000256" key="2">
    <source>
        <dbReference type="HAMAP-Rule" id="MF_02128"/>
    </source>
</evidence>
<accession>M1E6F0</accession>
<feature type="binding site" evidence="2">
    <location>
        <position position="125"/>
    </location>
    <ligand>
        <name>Mg(2+)</name>
        <dbReference type="ChEBI" id="CHEBI:18420"/>
        <label>1</label>
    </ligand>
</feature>
<evidence type="ECO:0000313" key="6">
    <source>
        <dbReference type="Proteomes" id="UP000011765"/>
    </source>
</evidence>
<dbReference type="InterPro" id="IPR016188">
    <property type="entry name" value="PurM-like_N"/>
</dbReference>
<dbReference type="PANTHER" id="PTHR30270">
    <property type="entry name" value="THIAMINE-MONOPHOSPHATE KINASE"/>
    <property type="match status" value="1"/>
</dbReference>
<feature type="binding site" evidence="2">
    <location>
        <position position="324"/>
    </location>
    <ligand>
        <name>substrate</name>
    </ligand>
</feature>
<evidence type="ECO:0000259" key="3">
    <source>
        <dbReference type="Pfam" id="PF00586"/>
    </source>
</evidence>
<feature type="binding site" evidence="2">
    <location>
        <position position="48"/>
    </location>
    <ligand>
        <name>Mg(2+)</name>
        <dbReference type="ChEBI" id="CHEBI:18420"/>
        <label>1</label>
    </ligand>
</feature>
<feature type="binding site" evidence="2">
    <location>
        <position position="214"/>
    </location>
    <ligand>
        <name>Mg(2+)</name>
        <dbReference type="ChEBI" id="CHEBI:18420"/>
        <label>3</label>
    </ligand>
</feature>
<comment type="function">
    <text evidence="2">Catalyzes the ATP-dependent phosphorylation of thiamine-monophosphate (TMP) to form thiamine-pyrophosphate (TPP), the active form of vitamin B1.</text>
</comment>
<proteinExistence type="inferred from homology"/>
<sequence>MLKIKELGEFGFIDSIKLGKTVDDLKVGIGDDAAIISPHEEFDIAVTTDILVEGSHFFADTDPFAIGYRSMCANLSDIAAMGAIPKFYFVSLGINPERDFGYVKDIYRGLNYLAEQFDTNLAGGDTIKSDKTIISITLIGYVEKSVAIKREGKIEDRDLIVSVGPLGYSGAGLEVIKNKLDGFDEQAKVFLYPYPQVVAGRILAHSKLVRVMMDNSDGLASCIENLVIKNGFGAILFEEELFDEKLKAIAEITNRDYLDFVFNGGEDFGLVAVVRRDGFLDLSTFLEKSLINNNVKIIGEITQERKIVLRRLDNSFLEIKKTGYVQF</sequence>
<dbReference type="HAMAP" id="MF_02128">
    <property type="entry name" value="TMP_kinase"/>
    <property type="match status" value="1"/>
</dbReference>
<feature type="binding site" evidence="2">
    <location>
        <position position="32"/>
    </location>
    <ligand>
        <name>Mg(2+)</name>
        <dbReference type="ChEBI" id="CHEBI:18420"/>
        <label>4</label>
    </ligand>
</feature>
<evidence type="ECO:0000256" key="1">
    <source>
        <dbReference type="ARBA" id="ARBA00022977"/>
    </source>
</evidence>
<dbReference type="RefSeq" id="WP_013755866.1">
    <property type="nucleotide sequence ID" value="NC_015499.1"/>
</dbReference>
<keyword evidence="2 5" id="KW-0808">Transferase</keyword>
<dbReference type="EC" id="2.7.4.16" evidence="2"/>
<dbReference type="AlphaFoldDB" id="M1E6F0"/>
<dbReference type="InterPro" id="IPR036676">
    <property type="entry name" value="PurM-like_C_sf"/>
</dbReference>
<dbReference type="Proteomes" id="UP000011765">
    <property type="component" value="Chromosome"/>
</dbReference>
<keyword evidence="6" id="KW-1185">Reference proteome</keyword>
<comment type="catalytic activity">
    <reaction evidence="2">
        <text>thiamine phosphate + ATP = thiamine diphosphate + ADP</text>
        <dbReference type="Rhea" id="RHEA:15913"/>
        <dbReference type="ChEBI" id="CHEBI:30616"/>
        <dbReference type="ChEBI" id="CHEBI:37575"/>
        <dbReference type="ChEBI" id="CHEBI:58937"/>
        <dbReference type="ChEBI" id="CHEBI:456216"/>
        <dbReference type="EC" id="2.7.4.16"/>
    </reaction>
</comment>
<feature type="binding site" evidence="2">
    <location>
        <position position="77"/>
    </location>
    <ligand>
        <name>Mg(2+)</name>
        <dbReference type="ChEBI" id="CHEBI:18420"/>
        <label>4</label>
    </ligand>
</feature>
<keyword evidence="2" id="KW-0067">ATP-binding</keyword>
<keyword evidence="2" id="KW-0547">Nucleotide-binding</keyword>
<dbReference type="Pfam" id="PF02769">
    <property type="entry name" value="AIRS_C"/>
    <property type="match status" value="1"/>
</dbReference>
<keyword evidence="2 5" id="KW-0418">Kinase</keyword>
<dbReference type="GO" id="GO:0005524">
    <property type="term" value="F:ATP binding"/>
    <property type="evidence" value="ECO:0007669"/>
    <property type="project" value="UniProtKB-UniRule"/>
</dbReference>
<dbReference type="NCBIfam" id="TIGR01379">
    <property type="entry name" value="thiL"/>
    <property type="match status" value="1"/>
</dbReference>
<organism evidence="5 6">
    <name type="scientific">Thermodesulfobium narugense DSM 14796</name>
    <dbReference type="NCBI Taxonomy" id="747365"/>
    <lineage>
        <taxon>Bacteria</taxon>
        <taxon>Pseudomonadati</taxon>
        <taxon>Thermodesulfobiota</taxon>
        <taxon>Thermodesulfobiia</taxon>
        <taxon>Thermodesulfobiales</taxon>
        <taxon>Thermodesulfobiaceae</taxon>
        <taxon>Thermodesulfobium</taxon>
    </lineage>
</organism>